<feature type="transmembrane region" description="Helical" evidence="6">
    <location>
        <begin position="101"/>
        <end position="131"/>
    </location>
</feature>
<keyword evidence="5 6" id="KW-0472">Membrane</keyword>
<feature type="transmembrane region" description="Helical" evidence="6">
    <location>
        <begin position="39"/>
        <end position="59"/>
    </location>
</feature>
<organism evidence="7">
    <name type="scientific">Aegilops tauschii</name>
    <name type="common">Tausch's goatgrass</name>
    <name type="synonym">Aegilops squarrosa</name>
    <dbReference type="NCBI Taxonomy" id="37682"/>
    <lineage>
        <taxon>Eukaryota</taxon>
        <taxon>Viridiplantae</taxon>
        <taxon>Streptophyta</taxon>
        <taxon>Embryophyta</taxon>
        <taxon>Tracheophyta</taxon>
        <taxon>Spermatophyta</taxon>
        <taxon>Magnoliopsida</taxon>
        <taxon>Liliopsida</taxon>
        <taxon>Poales</taxon>
        <taxon>Poaceae</taxon>
        <taxon>BOP clade</taxon>
        <taxon>Pooideae</taxon>
        <taxon>Triticodae</taxon>
        <taxon>Triticeae</taxon>
        <taxon>Triticinae</taxon>
        <taxon>Aegilops</taxon>
    </lineage>
</organism>
<evidence type="ECO:0000313" key="7">
    <source>
        <dbReference type="EnsemblPlants" id="EMT32402"/>
    </source>
</evidence>
<dbReference type="Pfam" id="PF01027">
    <property type="entry name" value="Bax1-I"/>
    <property type="match status" value="1"/>
</dbReference>
<evidence type="ECO:0000256" key="6">
    <source>
        <dbReference type="RuleBase" id="RU004379"/>
    </source>
</evidence>
<keyword evidence="4 6" id="KW-1133">Transmembrane helix</keyword>
<reference evidence="7" key="1">
    <citation type="submission" date="2015-06" db="UniProtKB">
        <authorList>
            <consortium name="EnsemblPlants"/>
        </authorList>
    </citation>
    <scope>IDENTIFICATION</scope>
</reference>
<keyword evidence="3 6" id="KW-0812">Transmembrane</keyword>
<name>M8CXH6_AEGTA</name>
<comment type="subcellular location">
    <subcellularLocation>
        <location evidence="1">Membrane</location>
        <topology evidence="1">Multi-pass membrane protein</topology>
    </subcellularLocation>
</comment>
<dbReference type="PANTHER" id="PTHR23291:SF32">
    <property type="entry name" value="BAX INHIBITOR 1"/>
    <property type="match status" value="1"/>
</dbReference>
<comment type="similarity">
    <text evidence="2 6">Belongs to the BI1 family.</text>
</comment>
<evidence type="ECO:0008006" key="8">
    <source>
        <dbReference type="Google" id="ProtNLM"/>
    </source>
</evidence>
<dbReference type="AlphaFoldDB" id="M8CXH6"/>
<feature type="transmembrane region" description="Helical" evidence="6">
    <location>
        <begin position="71"/>
        <end position="89"/>
    </location>
</feature>
<proteinExistence type="inferred from homology"/>
<dbReference type="EnsemblPlants" id="EMT32402">
    <property type="protein sequence ID" value="EMT32402"/>
    <property type="gene ID" value="F775_21214"/>
</dbReference>
<evidence type="ECO:0000256" key="3">
    <source>
        <dbReference type="ARBA" id="ARBA00022692"/>
    </source>
</evidence>
<accession>M8CXH6</accession>
<feature type="transmembrane region" description="Helical" evidence="6">
    <location>
        <begin position="179"/>
        <end position="194"/>
    </location>
</feature>
<evidence type="ECO:0000256" key="4">
    <source>
        <dbReference type="ARBA" id="ARBA00022989"/>
    </source>
</evidence>
<evidence type="ECO:0000256" key="2">
    <source>
        <dbReference type="ARBA" id="ARBA00010350"/>
    </source>
</evidence>
<evidence type="ECO:0000256" key="1">
    <source>
        <dbReference type="ARBA" id="ARBA00004141"/>
    </source>
</evidence>
<dbReference type="InterPro" id="IPR006214">
    <property type="entry name" value="Bax_inhibitor_1-related"/>
</dbReference>
<dbReference type="GO" id="GO:0016020">
    <property type="term" value="C:membrane"/>
    <property type="evidence" value="ECO:0007669"/>
    <property type="project" value="UniProtKB-SubCell"/>
</dbReference>
<feature type="transmembrane region" description="Helical" evidence="6">
    <location>
        <begin position="215"/>
        <end position="237"/>
    </location>
</feature>
<dbReference type="ExpressionAtlas" id="M8CXH6">
    <property type="expression patterns" value="baseline"/>
</dbReference>
<feature type="transmembrane region" description="Helical" evidence="6">
    <location>
        <begin position="151"/>
        <end position="173"/>
    </location>
</feature>
<evidence type="ECO:0000256" key="5">
    <source>
        <dbReference type="ARBA" id="ARBA00023136"/>
    </source>
</evidence>
<dbReference type="PANTHER" id="PTHR23291">
    <property type="entry name" value="BAX INHIBITOR-RELATED"/>
    <property type="match status" value="1"/>
</dbReference>
<sequence length="325" mass="35559">MGAIYSTLEAAAAGGAPGAVCLTLCSAVASSAAGAYLHLAFNIGGMLTLLACMGNIALLSSVPVYEERKRFGLLMAAALLQGATVCPLIDLPMDFHARASIIWLLLCATSILVTGFVGIAIALGCFSWVIIITKRSFTSIAKRSEYMYLRVLLSSDLSILLLLQLATCIFVLLTGSFMVEVYAGILIFVGYMVYDMHPIVERAHRGDMDYIGHALTLFTDITAVLDWIFIIVVRMVICSAPTQERRRQVRGQEEEEENVALSCSPIMHACRQGVVILLDILLENTLYMAGYRVEQRGASKLRYTRTLATQGAQHPPRSIVIDHRY</sequence>
<protein>
    <recommendedName>
        <fullName evidence="8">Bax inhibitor 1</fullName>
    </recommendedName>
</protein>